<evidence type="ECO:0000256" key="3">
    <source>
        <dbReference type="ARBA" id="ARBA00023163"/>
    </source>
</evidence>
<dbReference type="PROSITE" id="PS50977">
    <property type="entry name" value="HTH_TETR_2"/>
    <property type="match status" value="1"/>
</dbReference>
<reference evidence="6" key="1">
    <citation type="submission" date="2020-04" db="EMBL/GenBank/DDBJ databases">
        <authorList>
            <person name="Zhang T."/>
        </authorList>
    </citation>
    <scope>NUCLEOTIDE SEQUENCE</scope>
    <source>
        <strain evidence="6">HKST-UBA02</strain>
    </source>
</reference>
<dbReference type="Gene3D" id="1.10.357.10">
    <property type="entry name" value="Tetracycline Repressor, domain 2"/>
    <property type="match status" value="1"/>
</dbReference>
<feature type="domain" description="HTH tetR-type" evidence="5">
    <location>
        <begin position="11"/>
        <end position="71"/>
    </location>
</feature>
<dbReference type="SUPFAM" id="SSF46689">
    <property type="entry name" value="Homeodomain-like"/>
    <property type="match status" value="1"/>
</dbReference>
<dbReference type="GO" id="GO:0000976">
    <property type="term" value="F:transcription cis-regulatory region binding"/>
    <property type="evidence" value="ECO:0007669"/>
    <property type="project" value="TreeGrafter"/>
</dbReference>
<organism evidence="6 7">
    <name type="scientific">Eiseniibacteriota bacterium</name>
    <dbReference type="NCBI Taxonomy" id="2212470"/>
    <lineage>
        <taxon>Bacteria</taxon>
        <taxon>Candidatus Eiseniibacteriota</taxon>
    </lineage>
</organism>
<comment type="caution">
    <text evidence="6">The sequence shown here is derived from an EMBL/GenBank/DDBJ whole genome shotgun (WGS) entry which is preliminary data.</text>
</comment>
<dbReference type="InterPro" id="IPR036271">
    <property type="entry name" value="Tet_transcr_reg_TetR-rel_C_sf"/>
</dbReference>
<keyword evidence="1" id="KW-0805">Transcription regulation</keyword>
<sequence length="215" mass="23343">MAELEPTPDPAGVRARILQNAMSLFARYGFAGTSVRQIAEVSGLTKAGLYYHFPDKASLYRAAIVETSRYLESRVSRATEESPEPARRVRAYLHAHVRTFVEEGHLLRLFYNNLFLGAEDAPSLGSEMEAHECVLIRLLGECADAGLLSPDHVEPLSLMLTGGLEVVGATWLIDPGHPPPSFELADQLLVVAAPRIAEAAGIDPSTTYPKKGNCS</sequence>
<keyword evidence="3" id="KW-0804">Transcription</keyword>
<dbReference type="AlphaFoldDB" id="A0A956NHR8"/>
<dbReference type="PRINTS" id="PR00455">
    <property type="entry name" value="HTHTETR"/>
</dbReference>
<dbReference type="EMBL" id="JAGQHS010000090">
    <property type="protein sequence ID" value="MCA9757259.1"/>
    <property type="molecule type" value="Genomic_DNA"/>
</dbReference>
<keyword evidence="2 4" id="KW-0238">DNA-binding</keyword>
<dbReference type="InterPro" id="IPR001647">
    <property type="entry name" value="HTH_TetR"/>
</dbReference>
<dbReference type="InterPro" id="IPR023772">
    <property type="entry name" value="DNA-bd_HTH_TetR-type_CS"/>
</dbReference>
<evidence type="ECO:0000256" key="1">
    <source>
        <dbReference type="ARBA" id="ARBA00023015"/>
    </source>
</evidence>
<evidence type="ECO:0000259" key="5">
    <source>
        <dbReference type="PROSITE" id="PS50977"/>
    </source>
</evidence>
<dbReference type="SUPFAM" id="SSF48498">
    <property type="entry name" value="Tetracyclin repressor-like, C-terminal domain"/>
    <property type="match status" value="1"/>
</dbReference>
<gene>
    <name evidence="6" type="ORF">KDA27_15745</name>
</gene>
<dbReference type="Gene3D" id="1.10.10.60">
    <property type="entry name" value="Homeodomain-like"/>
    <property type="match status" value="1"/>
</dbReference>
<evidence type="ECO:0000313" key="7">
    <source>
        <dbReference type="Proteomes" id="UP000739538"/>
    </source>
</evidence>
<feature type="DNA-binding region" description="H-T-H motif" evidence="4">
    <location>
        <begin position="34"/>
        <end position="53"/>
    </location>
</feature>
<protein>
    <submittedName>
        <fullName evidence="6">TetR/AcrR family transcriptional regulator</fullName>
    </submittedName>
</protein>
<evidence type="ECO:0000313" key="6">
    <source>
        <dbReference type="EMBL" id="MCA9757259.1"/>
    </source>
</evidence>
<accession>A0A956NHR8</accession>
<evidence type="ECO:0000256" key="4">
    <source>
        <dbReference type="PROSITE-ProRule" id="PRU00335"/>
    </source>
</evidence>
<dbReference type="InterPro" id="IPR050109">
    <property type="entry name" value="HTH-type_TetR-like_transc_reg"/>
</dbReference>
<dbReference type="Pfam" id="PF00440">
    <property type="entry name" value="TetR_N"/>
    <property type="match status" value="1"/>
</dbReference>
<dbReference type="Proteomes" id="UP000739538">
    <property type="component" value="Unassembled WGS sequence"/>
</dbReference>
<dbReference type="InterPro" id="IPR009057">
    <property type="entry name" value="Homeodomain-like_sf"/>
</dbReference>
<dbReference type="PANTHER" id="PTHR30055:SF234">
    <property type="entry name" value="HTH-TYPE TRANSCRIPTIONAL REGULATOR BETI"/>
    <property type="match status" value="1"/>
</dbReference>
<name>A0A956NHR8_UNCEI</name>
<dbReference type="GO" id="GO:0003700">
    <property type="term" value="F:DNA-binding transcription factor activity"/>
    <property type="evidence" value="ECO:0007669"/>
    <property type="project" value="TreeGrafter"/>
</dbReference>
<dbReference type="PROSITE" id="PS01081">
    <property type="entry name" value="HTH_TETR_1"/>
    <property type="match status" value="1"/>
</dbReference>
<evidence type="ECO:0000256" key="2">
    <source>
        <dbReference type="ARBA" id="ARBA00023125"/>
    </source>
</evidence>
<reference evidence="6" key="2">
    <citation type="journal article" date="2021" name="Microbiome">
        <title>Successional dynamics and alternative stable states in a saline activated sludge microbial community over 9 years.</title>
        <authorList>
            <person name="Wang Y."/>
            <person name="Ye J."/>
            <person name="Ju F."/>
            <person name="Liu L."/>
            <person name="Boyd J.A."/>
            <person name="Deng Y."/>
            <person name="Parks D.H."/>
            <person name="Jiang X."/>
            <person name="Yin X."/>
            <person name="Woodcroft B.J."/>
            <person name="Tyson G.W."/>
            <person name="Hugenholtz P."/>
            <person name="Polz M.F."/>
            <person name="Zhang T."/>
        </authorList>
    </citation>
    <scope>NUCLEOTIDE SEQUENCE</scope>
    <source>
        <strain evidence="6">HKST-UBA02</strain>
    </source>
</reference>
<proteinExistence type="predicted"/>
<dbReference type="PANTHER" id="PTHR30055">
    <property type="entry name" value="HTH-TYPE TRANSCRIPTIONAL REGULATOR RUTR"/>
    <property type="match status" value="1"/>
</dbReference>